<dbReference type="GO" id="GO:0015190">
    <property type="term" value="F:L-leucine transmembrane transporter activity"/>
    <property type="evidence" value="ECO:0007669"/>
    <property type="project" value="TreeGrafter"/>
</dbReference>
<evidence type="ECO:0000256" key="9">
    <source>
        <dbReference type="ARBA" id="ARBA00037998"/>
    </source>
</evidence>
<evidence type="ECO:0000313" key="11">
    <source>
        <dbReference type="EMBL" id="MCS5726354.1"/>
    </source>
</evidence>
<evidence type="ECO:0000313" key="12">
    <source>
        <dbReference type="Proteomes" id="UP001165587"/>
    </source>
</evidence>
<dbReference type="GO" id="GO:0042941">
    <property type="term" value="P:D-alanine transmembrane transport"/>
    <property type="evidence" value="ECO:0007669"/>
    <property type="project" value="TreeGrafter"/>
</dbReference>
<dbReference type="GO" id="GO:0015808">
    <property type="term" value="P:L-alanine transport"/>
    <property type="evidence" value="ECO:0007669"/>
    <property type="project" value="TreeGrafter"/>
</dbReference>
<reference evidence="11" key="1">
    <citation type="submission" date="2022-08" db="EMBL/GenBank/DDBJ databases">
        <authorList>
            <person name="Deng Y."/>
            <person name="Han X.-F."/>
            <person name="Zhang Y.-Q."/>
        </authorList>
    </citation>
    <scope>NUCLEOTIDE SEQUENCE</scope>
    <source>
        <strain evidence="11">CPCC 203407</strain>
    </source>
</reference>
<dbReference type="CDD" id="cd06582">
    <property type="entry name" value="TM_PBP1_LivH_like"/>
    <property type="match status" value="1"/>
</dbReference>
<proteinExistence type="inferred from homology"/>
<protein>
    <submittedName>
        <fullName evidence="11">Branched-chain amino acid ABC transporter permease</fullName>
    </submittedName>
</protein>
<accession>A0AA41XDT5</accession>
<dbReference type="AlphaFoldDB" id="A0AA41XDT5"/>
<comment type="subcellular location">
    <subcellularLocation>
        <location evidence="1">Cell membrane</location>
        <topology evidence="1">Multi-pass membrane protein</topology>
    </subcellularLocation>
</comment>
<keyword evidence="12" id="KW-1185">Reference proteome</keyword>
<evidence type="ECO:0000256" key="7">
    <source>
        <dbReference type="ARBA" id="ARBA00022989"/>
    </source>
</evidence>
<dbReference type="InterPro" id="IPR052157">
    <property type="entry name" value="BCAA_transport_permease"/>
</dbReference>
<evidence type="ECO:0000256" key="6">
    <source>
        <dbReference type="ARBA" id="ARBA00022970"/>
    </source>
</evidence>
<gene>
    <name evidence="11" type="ORF">N1028_10670</name>
</gene>
<dbReference type="GO" id="GO:0015192">
    <property type="term" value="F:L-phenylalanine transmembrane transporter activity"/>
    <property type="evidence" value="ECO:0007669"/>
    <property type="project" value="TreeGrafter"/>
</dbReference>
<dbReference type="Gene3D" id="1.10.3470.10">
    <property type="entry name" value="ABC transporter involved in vitamin B12 uptake, BtuC"/>
    <property type="match status" value="1"/>
</dbReference>
<dbReference type="PANTHER" id="PTHR11795">
    <property type="entry name" value="BRANCHED-CHAIN AMINO ACID TRANSPORT SYSTEM PERMEASE PROTEIN LIVH"/>
    <property type="match status" value="1"/>
</dbReference>
<dbReference type="InterPro" id="IPR001851">
    <property type="entry name" value="ABC_transp_permease"/>
</dbReference>
<keyword evidence="6" id="KW-0029">Amino-acid transport</keyword>
<dbReference type="GO" id="GO:0005886">
    <property type="term" value="C:plasma membrane"/>
    <property type="evidence" value="ECO:0007669"/>
    <property type="project" value="UniProtKB-SubCell"/>
</dbReference>
<feature type="transmembrane region" description="Helical" evidence="10">
    <location>
        <begin position="12"/>
        <end position="32"/>
    </location>
</feature>
<evidence type="ECO:0000256" key="2">
    <source>
        <dbReference type="ARBA" id="ARBA00022448"/>
    </source>
</evidence>
<keyword evidence="3" id="KW-1003">Cell membrane</keyword>
<keyword evidence="4" id="KW-0997">Cell inner membrane</keyword>
<sequence>MTQVLINGLAVGGIYGLLAVSFSVVYGVLGMVNFAFGEVFMFGAFGALVAAAANTQIAGADFAGPALPQWAAIGIGLVVGAIVGLLVERIAYKPLRNAPILSMLITAIAVSMLLRAVGTFLFGASQSPVPAPDLGEAFEVLGARIQPIDIVIFSVAIVATGAFWALVKFTPIGRAIRATAQDRDAARLMGIGVDKVISTTFVLGSVMAALAGILYSQKYGFAAAGMGFIPGLKALVAAVLGGIGSIPGAFVGGLVIGLTEELAAAYVPEGAAYRDVIAFGVLVLILWLRPQGILGRREVQKV</sequence>
<feature type="transmembrane region" description="Helical" evidence="10">
    <location>
        <begin position="196"/>
        <end position="215"/>
    </location>
</feature>
<keyword evidence="5 10" id="KW-0812">Transmembrane</keyword>
<feature type="transmembrane region" description="Helical" evidence="10">
    <location>
        <begin position="100"/>
        <end position="125"/>
    </location>
</feature>
<dbReference type="PANTHER" id="PTHR11795:SF371">
    <property type="entry name" value="HIGH-AFFINITY BRANCHED-CHAIN AMINO ACID TRANSPORT SYSTEM PERMEASE PROTEIN LIVH"/>
    <property type="match status" value="1"/>
</dbReference>
<keyword evidence="2" id="KW-0813">Transport</keyword>
<evidence type="ECO:0000256" key="3">
    <source>
        <dbReference type="ARBA" id="ARBA00022475"/>
    </source>
</evidence>
<dbReference type="RefSeq" id="WP_259528285.1">
    <property type="nucleotide sequence ID" value="NZ_JANLCK010000005.1"/>
</dbReference>
<feature type="transmembrane region" description="Helical" evidence="10">
    <location>
        <begin position="271"/>
        <end position="288"/>
    </location>
</feature>
<dbReference type="EMBL" id="JANLCK010000005">
    <property type="protein sequence ID" value="MCS5726354.1"/>
    <property type="molecule type" value="Genomic_DNA"/>
</dbReference>
<dbReference type="InterPro" id="IPR037294">
    <property type="entry name" value="ABC_BtuC-like"/>
</dbReference>
<evidence type="ECO:0000256" key="4">
    <source>
        <dbReference type="ARBA" id="ARBA00022519"/>
    </source>
</evidence>
<evidence type="ECO:0000256" key="10">
    <source>
        <dbReference type="SAM" id="Phobius"/>
    </source>
</evidence>
<keyword evidence="8 10" id="KW-0472">Membrane</keyword>
<dbReference type="GO" id="GO:0005304">
    <property type="term" value="F:L-valine transmembrane transporter activity"/>
    <property type="evidence" value="ECO:0007669"/>
    <property type="project" value="TreeGrafter"/>
</dbReference>
<evidence type="ECO:0000256" key="8">
    <source>
        <dbReference type="ARBA" id="ARBA00023136"/>
    </source>
</evidence>
<feature type="transmembrane region" description="Helical" evidence="10">
    <location>
        <begin position="235"/>
        <end position="259"/>
    </location>
</feature>
<feature type="transmembrane region" description="Helical" evidence="10">
    <location>
        <begin position="145"/>
        <end position="167"/>
    </location>
</feature>
<comment type="similarity">
    <text evidence="9">Belongs to the binding-protein-dependent transport system permease family. LivHM subfamily.</text>
</comment>
<dbReference type="Pfam" id="PF02653">
    <property type="entry name" value="BPD_transp_2"/>
    <property type="match status" value="1"/>
</dbReference>
<organism evidence="11 12">
    <name type="scientific">Herbiconiux oxytropis</name>
    <dbReference type="NCBI Taxonomy" id="2970915"/>
    <lineage>
        <taxon>Bacteria</taxon>
        <taxon>Bacillati</taxon>
        <taxon>Actinomycetota</taxon>
        <taxon>Actinomycetes</taxon>
        <taxon>Micrococcales</taxon>
        <taxon>Microbacteriaceae</taxon>
        <taxon>Herbiconiux</taxon>
    </lineage>
</organism>
<keyword evidence="7 10" id="KW-1133">Transmembrane helix</keyword>
<feature type="transmembrane region" description="Helical" evidence="10">
    <location>
        <begin position="70"/>
        <end position="88"/>
    </location>
</feature>
<comment type="caution">
    <text evidence="11">The sequence shown here is derived from an EMBL/GenBank/DDBJ whole genome shotgun (WGS) entry which is preliminary data.</text>
</comment>
<dbReference type="GO" id="GO:0015188">
    <property type="term" value="F:L-isoleucine transmembrane transporter activity"/>
    <property type="evidence" value="ECO:0007669"/>
    <property type="project" value="TreeGrafter"/>
</dbReference>
<name>A0AA41XDT5_9MICO</name>
<feature type="transmembrane region" description="Helical" evidence="10">
    <location>
        <begin position="39"/>
        <end position="58"/>
    </location>
</feature>
<evidence type="ECO:0000256" key="5">
    <source>
        <dbReference type="ARBA" id="ARBA00022692"/>
    </source>
</evidence>
<dbReference type="GO" id="GO:1903806">
    <property type="term" value="P:L-isoleucine import across plasma membrane"/>
    <property type="evidence" value="ECO:0007669"/>
    <property type="project" value="TreeGrafter"/>
</dbReference>
<dbReference type="Proteomes" id="UP001165587">
    <property type="component" value="Unassembled WGS sequence"/>
</dbReference>
<evidence type="ECO:0000256" key="1">
    <source>
        <dbReference type="ARBA" id="ARBA00004651"/>
    </source>
</evidence>